<evidence type="ECO:0000313" key="1">
    <source>
        <dbReference type="EMBL" id="JAD70979.1"/>
    </source>
</evidence>
<dbReference type="EMBL" id="GBRH01226916">
    <property type="protein sequence ID" value="JAD70979.1"/>
    <property type="molecule type" value="Transcribed_RNA"/>
</dbReference>
<reference evidence="1" key="2">
    <citation type="journal article" date="2015" name="Data Brief">
        <title>Shoot transcriptome of the giant reed, Arundo donax.</title>
        <authorList>
            <person name="Barrero R.A."/>
            <person name="Guerrero F.D."/>
            <person name="Moolhuijzen P."/>
            <person name="Goolsby J.A."/>
            <person name="Tidwell J."/>
            <person name="Bellgard S.E."/>
            <person name="Bellgard M.I."/>
        </authorList>
    </citation>
    <scope>NUCLEOTIDE SEQUENCE</scope>
    <source>
        <tissue evidence="1">Shoot tissue taken approximately 20 cm above the soil surface</tissue>
    </source>
</reference>
<protein>
    <submittedName>
        <fullName evidence="1">Uncharacterized protein</fullName>
    </submittedName>
</protein>
<organism evidence="1">
    <name type="scientific">Arundo donax</name>
    <name type="common">Giant reed</name>
    <name type="synonym">Donax arundinaceus</name>
    <dbReference type="NCBI Taxonomy" id="35708"/>
    <lineage>
        <taxon>Eukaryota</taxon>
        <taxon>Viridiplantae</taxon>
        <taxon>Streptophyta</taxon>
        <taxon>Embryophyta</taxon>
        <taxon>Tracheophyta</taxon>
        <taxon>Spermatophyta</taxon>
        <taxon>Magnoliopsida</taxon>
        <taxon>Liliopsida</taxon>
        <taxon>Poales</taxon>
        <taxon>Poaceae</taxon>
        <taxon>PACMAD clade</taxon>
        <taxon>Arundinoideae</taxon>
        <taxon>Arundineae</taxon>
        <taxon>Arundo</taxon>
    </lineage>
</organism>
<accession>A0A0A9C3U7</accession>
<name>A0A0A9C3U7_ARUDO</name>
<reference evidence="1" key="1">
    <citation type="submission" date="2014-09" db="EMBL/GenBank/DDBJ databases">
        <authorList>
            <person name="Magalhaes I.L.F."/>
            <person name="Oliveira U."/>
            <person name="Santos F.R."/>
            <person name="Vidigal T.H.D.A."/>
            <person name="Brescovit A.D."/>
            <person name="Santos A.J."/>
        </authorList>
    </citation>
    <scope>NUCLEOTIDE SEQUENCE</scope>
    <source>
        <tissue evidence="1">Shoot tissue taken approximately 20 cm above the soil surface</tissue>
    </source>
</reference>
<sequence length="31" mass="3578">MEYLLEQLLVCPTKIHVRMVIGTCHAMPLHT</sequence>
<dbReference type="AlphaFoldDB" id="A0A0A9C3U7"/>
<proteinExistence type="predicted"/>